<protein>
    <submittedName>
        <fullName evidence="2">Uncharacterized protein</fullName>
    </submittedName>
</protein>
<organism evidence="2 3">
    <name type="scientific">Niveispirillum lacus</name>
    <dbReference type="NCBI Taxonomy" id="1981099"/>
    <lineage>
        <taxon>Bacteria</taxon>
        <taxon>Pseudomonadati</taxon>
        <taxon>Pseudomonadota</taxon>
        <taxon>Alphaproteobacteria</taxon>
        <taxon>Rhodospirillales</taxon>
        <taxon>Azospirillaceae</taxon>
        <taxon>Niveispirillum</taxon>
    </lineage>
</organism>
<dbReference type="EMBL" id="NOXU01000021">
    <property type="protein sequence ID" value="OYQ36699.1"/>
    <property type="molecule type" value="Genomic_DNA"/>
</dbReference>
<evidence type="ECO:0000313" key="2">
    <source>
        <dbReference type="EMBL" id="OYQ36699.1"/>
    </source>
</evidence>
<proteinExistence type="predicted"/>
<dbReference type="OrthoDB" id="8378722at2"/>
<name>A0A255Z5H7_9PROT</name>
<reference evidence="2 3" key="1">
    <citation type="submission" date="2017-07" db="EMBL/GenBank/DDBJ databases">
        <title>Niveispirillum cyanobacteriorum sp. nov., isolated from cyanobacterial aggregates in a eutrophic lake.</title>
        <authorList>
            <person name="Cai H."/>
        </authorList>
    </citation>
    <scope>NUCLEOTIDE SEQUENCE [LARGE SCALE GENOMIC DNA]</scope>
    <source>
        <strain evidence="3">TH1-14</strain>
    </source>
</reference>
<evidence type="ECO:0000313" key="3">
    <source>
        <dbReference type="Proteomes" id="UP000216998"/>
    </source>
</evidence>
<keyword evidence="3" id="KW-1185">Reference proteome</keyword>
<feature type="transmembrane region" description="Helical" evidence="1">
    <location>
        <begin position="112"/>
        <end position="133"/>
    </location>
</feature>
<accession>A0A255Z5H7</accession>
<keyword evidence="1" id="KW-1133">Transmembrane helix</keyword>
<keyword evidence="1" id="KW-0812">Transmembrane</keyword>
<gene>
    <name evidence="2" type="ORF">CHU95_03820</name>
</gene>
<comment type="caution">
    <text evidence="2">The sequence shown here is derived from an EMBL/GenBank/DDBJ whole genome shotgun (WGS) entry which is preliminary data.</text>
</comment>
<dbReference type="Proteomes" id="UP000216998">
    <property type="component" value="Unassembled WGS sequence"/>
</dbReference>
<dbReference type="AlphaFoldDB" id="A0A255Z5H7"/>
<evidence type="ECO:0000256" key="1">
    <source>
        <dbReference type="SAM" id="Phobius"/>
    </source>
</evidence>
<sequence length="137" mass="14804">MTRATVHFHHPFLLPELAEPLPAGRYEVEYEEERLDGVSLTAWRTVRTTLRRIEVTNGLSFALNVGAEALKVAIACDADHPQYALAEPSVHAIPAAALVEPPVARLAGWRDLIIPPIIIPAAIGVAAIAAFILGPFQ</sequence>
<dbReference type="RefSeq" id="WP_133065419.1">
    <property type="nucleotide sequence ID" value="NZ_NOXU01000021.1"/>
</dbReference>
<keyword evidence="1" id="KW-0472">Membrane</keyword>